<dbReference type="EMBL" id="CAEZTB010000095">
    <property type="protein sequence ID" value="CAB4558272.1"/>
    <property type="molecule type" value="Genomic_DNA"/>
</dbReference>
<evidence type="ECO:0000313" key="2">
    <source>
        <dbReference type="EMBL" id="CAB4558272.1"/>
    </source>
</evidence>
<feature type="transmembrane region" description="Helical" evidence="1">
    <location>
        <begin position="40"/>
        <end position="59"/>
    </location>
</feature>
<feature type="transmembrane region" description="Helical" evidence="1">
    <location>
        <begin position="14"/>
        <end position="35"/>
    </location>
</feature>
<gene>
    <name evidence="2" type="ORF">UFOPK1581_00617</name>
</gene>
<keyword evidence="1" id="KW-0812">Transmembrane</keyword>
<protein>
    <submittedName>
        <fullName evidence="2">Unannotated protein</fullName>
    </submittedName>
</protein>
<organism evidence="2">
    <name type="scientific">freshwater metagenome</name>
    <dbReference type="NCBI Taxonomy" id="449393"/>
    <lineage>
        <taxon>unclassified sequences</taxon>
        <taxon>metagenomes</taxon>
        <taxon>ecological metagenomes</taxon>
    </lineage>
</organism>
<dbReference type="InterPro" id="IPR046550">
    <property type="entry name" value="DUF6704"/>
</dbReference>
<keyword evidence="1" id="KW-1133">Transmembrane helix</keyword>
<evidence type="ECO:0000256" key="1">
    <source>
        <dbReference type="SAM" id="Phobius"/>
    </source>
</evidence>
<reference evidence="2" key="1">
    <citation type="submission" date="2020-05" db="EMBL/GenBank/DDBJ databases">
        <authorList>
            <person name="Chiriac C."/>
            <person name="Salcher M."/>
            <person name="Ghai R."/>
            <person name="Kavagutti S V."/>
        </authorList>
    </citation>
    <scope>NUCLEOTIDE SEQUENCE</scope>
</reference>
<dbReference type="NCBIfam" id="NF041681">
    <property type="entry name" value="HGxxPAAW"/>
    <property type="match status" value="1"/>
</dbReference>
<name>A0A6J6D3A6_9ZZZZ</name>
<dbReference type="AlphaFoldDB" id="A0A6J6D3A6"/>
<sequence>MSENNIEPGHGDSLAAWVTVSTIIVAFALGTLFFWFDQALLVWASAGLAVAGSLAGWYLKRAGYGVGGTKSKN</sequence>
<proteinExistence type="predicted"/>
<keyword evidence="1" id="KW-0472">Membrane</keyword>
<accession>A0A6J6D3A6</accession>
<dbReference type="Pfam" id="PF20447">
    <property type="entry name" value="DUF6704"/>
    <property type="match status" value="1"/>
</dbReference>